<dbReference type="InterPro" id="IPR036770">
    <property type="entry name" value="Ankyrin_rpt-contain_sf"/>
</dbReference>
<comment type="similarity">
    <text evidence="8">Belongs to the SOWAH family.</text>
</comment>
<keyword evidence="5" id="KW-0638">Presynaptic neurotoxin</keyword>
<keyword evidence="5" id="KW-0528">Neurotoxin</keyword>
<feature type="repeat" description="ANK" evidence="9">
    <location>
        <begin position="190"/>
        <end position="223"/>
    </location>
</feature>
<feature type="compositionally biased region" description="Polar residues" evidence="10">
    <location>
        <begin position="266"/>
        <end position="289"/>
    </location>
</feature>
<dbReference type="PANTHER" id="PTHR14491:SF7">
    <property type="entry name" value="SOSONDOWAH, ISOFORM G"/>
    <property type="match status" value="1"/>
</dbReference>
<dbReference type="SMART" id="SM00248">
    <property type="entry name" value="ANK"/>
    <property type="match status" value="2"/>
</dbReference>
<comment type="subcellular location">
    <subcellularLocation>
        <location evidence="1">Target cell membrane</location>
    </subcellularLocation>
</comment>
<feature type="region of interest" description="Disordered" evidence="10">
    <location>
        <begin position="238"/>
        <end position="309"/>
    </location>
</feature>
<keyword evidence="3" id="KW-1052">Target cell membrane</keyword>
<keyword evidence="7" id="KW-0472">Membrane</keyword>
<dbReference type="PROSITE" id="PS50088">
    <property type="entry name" value="ANK_REPEAT"/>
    <property type="match status" value="1"/>
</dbReference>
<feature type="compositionally biased region" description="Polar residues" evidence="10">
    <location>
        <begin position="1"/>
        <end position="15"/>
    </location>
</feature>
<dbReference type="Gene3D" id="1.25.40.20">
    <property type="entry name" value="Ankyrin repeat-containing domain"/>
    <property type="match status" value="1"/>
</dbReference>
<evidence type="ECO:0000256" key="4">
    <source>
        <dbReference type="ARBA" id="ARBA00022737"/>
    </source>
</evidence>
<evidence type="ECO:0000256" key="7">
    <source>
        <dbReference type="ARBA" id="ARBA00023298"/>
    </source>
</evidence>
<dbReference type="RefSeq" id="XP_013785418.1">
    <property type="nucleotide sequence ID" value="XM_013929964.2"/>
</dbReference>
<evidence type="ECO:0000256" key="8">
    <source>
        <dbReference type="ARBA" id="ARBA00038122"/>
    </source>
</evidence>
<gene>
    <name evidence="12" type="primary">LOC106469468</name>
</gene>
<protein>
    <submittedName>
        <fullName evidence="12">Ankyrin repeat domain-containing protein SOWAHB-like isoform X1</fullName>
    </submittedName>
</protein>
<dbReference type="GeneID" id="106469468"/>
<evidence type="ECO:0000256" key="3">
    <source>
        <dbReference type="ARBA" id="ARBA00022537"/>
    </source>
</evidence>
<feature type="region of interest" description="Disordered" evidence="10">
    <location>
        <begin position="1"/>
        <end position="27"/>
    </location>
</feature>
<evidence type="ECO:0000256" key="6">
    <source>
        <dbReference type="ARBA" id="ARBA00023043"/>
    </source>
</evidence>
<keyword evidence="5" id="KW-0800">Toxin</keyword>
<evidence type="ECO:0000256" key="2">
    <source>
        <dbReference type="ARBA" id="ARBA00022483"/>
    </source>
</evidence>
<dbReference type="InterPro" id="IPR002110">
    <property type="entry name" value="Ankyrin_rpt"/>
</dbReference>
<proteinExistence type="inferred from homology"/>
<evidence type="ECO:0000313" key="11">
    <source>
        <dbReference type="Proteomes" id="UP000694941"/>
    </source>
</evidence>
<keyword evidence="4" id="KW-0677">Repeat</keyword>
<evidence type="ECO:0000256" key="1">
    <source>
        <dbReference type="ARBA" id="ARBA00004175"/>
    </source>
</evidence>
<evidence type="ECO:0000256" key="5">
    <source>
        <dbReference type="ARBA" id="ARBA00023028"/>
    </source>
</evidence>
<sequence length="309" mass="34923">MSNSAEESCSKNLPQGQAPKRLPVRNISIKRKENRGLKIEERLKQFSEEKRLMQENPKQRDFKELSVRPGSVKEHAEKLNKLTVESDLIRGTFPGSSSAENRRKSSGSDDYGYFLVNTFSPRQRQWALKSSQADYHSLLRLLKEEPKLASFKDFITWFNSIHWAAKHGNADVIKLIAGVHKVSANTRTQGGYTALHLAAMAGHRGIMELLTDMYGADPDIRDYSGKKPHQYLKFNRQSSDTCTGSCKKQSPPPSPLPSPVESTPSVQNASRTGFRSNPFFRNSFQQSLRRASKPSLMRSNSQSKHKSNR</sequence>
<dbReference type="Pfam" id="PF12796">
    <property type="entry name" value="Ank_2"/>
    <property type="match status" value="1"/>
</dbReference>
<keyword evidence="7" id="KW-1053">Target membrane</keyword>
<keyword evidence="2" id="KW-0268">Exocytosis</keyword>
<evidence type="ECO:0000256" key="9">
    <source>
        <dbReference type="PROSITE-ProRule" id="PRU00023"/>
    </source>
</evidence>
<dbReference type="SUPFAM" id="SSF48403">
    <property type="entry name" value="Ankyrin repeat"/>
    <property type="match status" value="1"/>
</dbReference>
<name>A0ABM1BN88_LIMPO</name>
<dbReference type="PANTHER" id="PTHR14491">
    <property type="entry name" value="SOSONDOWAH, ISOFORM G"/>
    <property type="match status" value="1"/>
</dbReference>
<evidence type="ECO:0000313" key="12">
    <source>
        <dbReference type="RefSeq" id="XP_013785418.1"/>
    </source>
</evidence>
<keyword evidence="11" id="KW-1185">Reference proteome</keyword>
<feature type="compositionally biased region" description="Polar residues" evidence="10">
    <location>
        <begin position="238"/>
        <end position="248"/>
    </location>
</feature>
<dbReference type="PROSITE" id="PS50297">
    <property type="entry name" value="ANK_REP_REGION"/>
    <property type="match status" value="1"/>
</dbReference>
<dbReference type="Proteomes" id="UP000694941">
    <property type="component" value="Unplaced"/>
</dbReference>
<evidence type="ECO:0000256" key="10">
    <source>
        <dbReference type="SAM" id="MobiDB-lite"/>
    </source>
</evidence>
<accession>A0ABM1BN88</accession>
<reference evidence="12" key="1">
    <citation type="submission" date="2025-08" db="UniProtKB">
        <authorList>
            <consortium name="RefSeq"/>
        </authorList>
    </citation>
    <scope>IDENTIFICATION</scope>
    <source>
        <tissue evidence="12">Muscle</tissue>
    </source>
</reference>
<organism evidence="11 12">
    <name type="scientific">Limulus polyphemus</name>
    <name type="common">Atlantic horseshoe crab</name>
    <dbReference type="NCBI Taxonomy" id="6850"/>
    <lineage>
        <taxon>Eukaryota</taxon>
        <taxon>Metazoa</taxon>
        <taxon>Ecdysozoa</taxon>
        <taxon>Arthropoda</taxon>
        <taxon>Chelicerata</taxon>
        <taxon>Merostomata</taxon>
        <taxon>Xiphosura</taxon>
        <taxon>Limulidae</taxon>
        <taxon>Limulus</taxon>
    </lineage>
</organism>
<keyword evidence="6 9" id="KW-0040">ANK repeat</keyword>